<protein>
    <submittedName>
        <fullName evidence="2">Uncharacterized protein</fullName>
    </submittedName>
</protein>
<organism evidence="2 3">
    <name type="scientific">Gluconobacter kondonii</name>
    <dbReference type="NCBI Taxonomy" id="941463"/>
    <lineage>
        <taxon>Bacteria</taxon>
        <taxon>Pseudomonadati</taxon>
        <taxon>Pseudomonadota</taxon>
        <taxon>Alphaproteobacteria</taxon>
        <taxon>Acetobacterales</taxon>
        <taxon>Acetobacteraceae</taxon>
        <taxon>Gluconobacter</taxon>
    </lineage>
</organism>
<dbReference type="EMBL" id="BSNV01000002">
    <property type="protein sequence ID" value="GLQ64688.1"/>
    <property type="molecule type" value="Genomic_DNA"/>
</dbReference>
<keyword evidence="1" id="KW-0472">Membrane</keyword>
<accession>A0ABQ5WMI4</accession>
<evidence type="ECO:0000313" key="2">
    <source>
        <dbReference type="EMBL" id="GLQ64688.1"/>
    </source>
</evidence>
<evidence type="ECO:0000256" key="1">
    <source>
        <dbReference type="SAM" id="Phobius"/>
    </source>
</evidence>
<name>A0ABQ5WMI4_9PROT</name>
<keyword evidence="1" id="KW-0812">Transmembrane</keyword>
<proteinExistence type="predicted"/>
<evidence type="ECO:0000313" key="3">
    <source>
        <dbReference type="Proteomes" id="UP001156629"/>
    </source>
</evidence>
<reference evidence="3" key="1">
    <citation type="journal article" date="2019" name="Int. J. Syst. Evol. Microbiol.">
        <title>The Global Catalogue of Microorganisms (GCM) 10K type strain sequencing project: providing services to taxonomists for standard genome sequencing and annotation.</title>
        <authorList>
            <consortium name="The Broad Institute Genomics Platform"/>
            <consortium name="The Broad Institute Genome Sequencing Center for Infectious Disease"/>
            <person name="Wu L."/>
            <person name="Ma J."/>
        </authorList>
    </citation>
    <scope>NUCLEOTIDE SEQUENCE [LARGE SCALE GENOMIC DNA]</scope>
    <source>
        <strain evidence="3">NBRC 3266</strain>
    </source>
</reference>
<dbReference type="RefSeq" id="WP_099285327.1">
    <property type="nucleotide sequence ID" value="NZ_BEWP01000001.1"/>
</dbReference>
<keyword evidence="1" id="KW-1133">Transmembrane helix</keyword>
<dbReference type="GeneID" id="76193390"/>
<dbReference type="Proteomes" id="UP001156629">
    <property type="component" value="Unassembled WGS sequence"/>
</dbReference>
<gene>
    <name evidence="2" type="ORF">GCM10007870_02720</name>
</gene>
<sequence length="66" mass="7944">MLVYYLVALTFVIWGTLYFLYFRVQLRDWFGNRFGRDSKARMEEILPDEPRMSLTYTSPSEDGPQR</sequence>
<feature type="transmembrane region" description="Helical" evidence="1">
    <location>
        <begin position="6"/>
        <end position="24"/>
    </location>
</feature>
<keyword evidence="3" id="KW-1185">Reference proteome</keyword>
<comment type="caution">
    <text evidence="2">The sequence shown here is derived from an EMBL/GenBank/DDBJ whole genome shotgun (WGS) entry which is preliminary data.</text>
</comment>